<organism evidence="1">
    <name type="scientific">Anguilla anguilla</name>
    <name type="common">European freshwater eel</name>
    <name type="synonym">Muraena anguilla</name>
    <dbReference type="NCBI Taxonomy" id="7936"/>
    <lineage>
        <taxon>Eukaryota</taxon>
        <taxon>Metazoa</taxon>
        <taxon>Chordata</taxon>
        <taxon>Craniata</taxon>
        <taxon>Vertebrata</taxon>
        <taxon>Euteleostomi</taxon>
        <taxon>Actinopterygii</taxon>
        <taxon>Neopterygii</taxon>
        <taxon>Teleostei</taxon>
        <taxon>Anguilliformes</taxon>
        <taxon>Anguillidae</taxon>
        <taxon>Anguilla</taxon>
    </lineage>
</organism>
<proteinExistence type="predicted"/>
<dbReference type="EMBL" id="GBXM01013021">
    <property type="protein sequence ID" value="JAH95556.1"/>
    <property type="molecule type" value="Transcribed_RNA"/>
</dbReference>
<protein>
    <submittedName>
        <fullName evidence="1">Uncharacterized protein</fullName>
    </submittedName>
</protein>
<accession>A0A0E9WZB7</accession>
<sequence>MQSSPHPTIMFGKNRFAGVSDYLGVCNCFLCAGLRMFSICSLDSSLLISFGVCFLQKNFEHNEEKNPKHLSDRSETSDSHGCVSDYCPFVPNIMVL</sequence>
<name>A0A0E9WZB7_ANGAN</name>
<reference evidence="1" key="1">
    <citation type="submission" date="2014-11" db="EMBL/GenBank/DDBJ databases">
        <authorList>
            <person name="Amaro Gonzalez C."/>
        </authorList>
    </citation>
    <scope>NUCLEOTIDE SEQUENCE</scope>
</reference>
<evidence type="ECO:0000313" key="1">
    <source>
        <dbReference type="EMBL" id="JAH95556.1"/>
    </source>
</evidence>
<dbReference type="AlphaFoldDB" id="A0A0E9WZB7"/>
<reference evidence="1" key="2">
    <citation type="journal article" date="2015" name="Fish Shellfish Immunol.">
        <title>Early steps in the European eel (Anguilla anguilla)-Vibrio vulnificus interaction in the gills: Role of the RtxA13 toxin.</title>
        <authorList>
            <person name="Callol A."/>
            <person name="Pajuelo D."/>
            <person name="Ebbesson L."/>
            <person name="Teles M."/>
            <person name="MacKenzie S."/>
            <person name="Amaro C."/>
        </authorList>
    </citation>
    <scope>NUCLEOTIDE SEQUENCE</scope>
</reference>